<evidence type="ECO:0000313" key="4">
    <source>
        <dbReference type="Proteomes" id="UP000736672"/>
    </source>
</evidence>
<dbReference type="Pfam" id="PF20516">
    <property type="entry name" value="PDDEXK_12"/>
    <property type="match status" value="1"/>
</dbReference>
<name>A0A9P9H0S1_FUSSL</name>
<dbReference type="EMBL" id="JAGTJS010000014">
    <property type="protein sequence ID" value="KAH7248139.1"/>
    <property type="molecule type" value="Genomic_DNA"/>
</dbReference>
<comment type="caution">
    <text evidence="3">The sequence shown here is derived from an EMBL/GenBank/DDBJ whole genome shotgun (WGS) entry which is preliminary data.</text>
</comment>
<proteinExistence type="predicted"/>
<sequence>MPYNLSYANSPYIFVESWLDELPPACDLDKEPVLPPFGYDMSGTSRRSERLRARPASGVEGPADSSEAGQASTVANDLVYRGNPFRSAPSLTSRNGSFQSQRTGDSGPPPLSPTRSESSTATGKTTTTSRRAKSPVKSVADLYLAAKQFEFDNEGEVPDGMEKLLDIKDNMEIIPGIIEQEIQQALGTQSKVRPWMVDKDTPTSRETALRELDELRLILEESQFCENFGASEAAWNDGVTSRVLFEALRAIPSVRHHNITTARLENCLLPVDLSGEQFDSKLVDYSMNLVPSADATLEKSIRHLLGLVPRNRKFINQSTYGPIRFSPAGVHIETKASSASDGRPQLSIWIAAWLDQMRFLQCMAVEPLAEFDAAKSKPVSVKMPLVIATGSSWRLYLATDREDKVVVSSLFDIGDTRSLLGTYRLIKSLRVLAEWMQGSFRTFLDHNILGAL</sequence>
<dbReference type="InterPro" id="IPR046797">
    <property type="entry name" value="PDDEXK_12"/>
</dbReference>
<evidence type="ECO:0000256" key="1">
    <source>
        <dbReference type="SAM" id="MobiDB-lite"/>
    </source>
</evidence>
<keyword evidence="4" id="KW-1185">Reference proteome</keyword>
<feature type="region of interest" description="Disordered" evidence="1">
    <location>
        <begin position="82"/>
        <end position="135"/>
    </location>
</feature>
<evidence type="ECO:0000259" key="2">
    <source>
        <dbReference type="Pfam" id="PF20516"/>
    </source>
</evidence>
<feature type="compositionally biased region" description="Polar residues" evidence="1">
    <location>
        <begin position="89"/>
        <end position="104"/>
    </location>
</feature>
<feature type="region of interest" description="Disordered" evidence="1">
    <location>
        <begin position="37"/>
        <end position="70"/>
    </location>
</feature>
<accession>A0A9P9H0S1</accession>
<feature type="compositionally biased region" description="Low complexity" evidence="1">
    <location>
        <begin position="118"/>
        <end position="129"/>
    </location>
</feature>
<dbReference type="AlphaFoldDB" id="A0A9P9H0S1"/>
<reference evidence="3" key="1">
    <citation type="journal article" date="2021" name="Nat. Commun.">
        <title>Genetic determinants of endophytism in the Arabidopsis root mycobiome.</title>
        <authorList>
            <person name="Mesny F."/>
            <person name="Miyauchi S."/>
            <person name="Thiergart T."/>
            <person name="Pickel B."/>
            <person name="Atanasova L."/>
            <person name="Karlsson M."/>
            <person name="Huettel B."/>
            <person name="Barry K.W."/>
            <person name="Haridas S."/>
            <person name="Chen C."/>
            <person name="Bauer D."/>
            <person name="Andreopoulos W."/>
            <person name="Pangilinan J."/>
            <person name="LaButti K."/>
            <person name="Riley R."/>
            <person name="Lipzen A."/>
            <person name="Clum A."/>
            <person name="Drula E."/>
            <person name="Henrissat B."/>
            <person name="Kohler A."/>
            <person name="Grigoriev I.V."/>
            <person name="Martin F.M."/>
            <person name="Hacquard S."/>
        </authorList>
    </citation>
    <scope>NUCLEOTIDE SEQUENCE</scope>
    <source>
        <strain evidence="3">FSSC 5 MPI-SDFR-AT-0091</strain>
    </source>
</reference>
<organism evidence="3 4">
    <name type="scientific">Fusarium solani</name>
    <name type="common">Filamentous fungus</name>
    <dbReference type="NCBI Taxonomy" id="169388"/>
    <lineage>
        <taxon>Eukaryota</taxon>
        <taxon>Fungi</taxon>
        <taxon>Dikarya</taxon>
        <taxon>Ascomycota</taxon>
        <taxon>Pezizomycotina</taxon>
        <taxon>Sordariomycetes</taxon>
        <taxon>Hypocreomycetidae</taxon>
        <taxon>Hypocreales</taxon>
        <taxon>Nectriaceae</taxon>
        <taxon>Fusarium</taxon>
        <taxon>Fusarium solani species complex</taxon>
    </lineage>
</organism>
<gene>
    <name evidence="3" type="ORF">B0J15DRAFT_498019</name>
</gene>
<dbReference type="OrthoDB" id="5104219at2759"/>
<evidence type="ECO:0000313" key="3">
    <source>
        <dbReference type="EMBL" id="KAH7248139.1"/>
    </source>
</evidence>
<feature type="domain" description="PD-(D/E)XK nuclease-like" evidence="2">
    <location>
        <begin position="190"/>
        <end position="441"/>
    </location>
</feature>
<dbReference type="Proteomes" id="UP000736672">
    <property type="component" value="Unassembled WGS sequence"/>
</dbReference>
<protein>
    <recommendedName>
        <fullName evidence="2">PD-(D/E)XK nuclease-like domain-containing protein</fullName>
    </recommendedName>
</protein>